<protein>
    <submittedName>
        <fullName evidence="2">Uncharacterized protein</fullName>
    </submittedName>
</protein>
<organism evidence="2 3">
    <name type="scientific">Hepatospora eriocheir</name>
    <dbReference type="NCBI Taxonomy" id="1081669"/>
    <lineage>
        <taxon>Eukaryota</taxon>
        <taxon>Fungi</taxon>
        <taxon>Fungi incertae sedis</taxon>
        <taxon>Microsporidia</taxon>
        <taxon>Hepatosporidae</taxon>
        <taxon>Hepatospora</taxon>
    </lineage>
</organism>
<feature type="region of interest" description="Disordered" evidence="1">
    <location>
        <begin position="51"/>
        <end position="79"/>
    </location>
</feature>
<sequence length="392" mass="43617">MNITTIKYMMLIKADDDEEITVNENSEVLKELNEKINYLKKIVETNISENKAKESNSTADGDSASKSVNMGATSSHNSQCENNLLSNPLLLSLLMDGSKDDLMNNFIIQQQLTNLGRGNGNSSSAGTDQFLNMYMLTKMGKGESINPALLCMTNMGNQFKDNTSNSTGNNNSLNNLLLLSSLMKEESDPFLLQMLQNQLINKGGNSSPTGNEQFLNMYMMSKMKKGESINPALLCMINGGNMNNITGQNNSTSVNELFMILLKDSKKCLNCHLCKMNQECFTKKLLEIGSYASVNEIPKILQEIKSNGFLNATFNNLRKKIGTFNDCPKSSQCKLCEIKNTPIMMQLLYYPTNNNPLFGSFLNNDEDGYNGLFPLFSNPSFKKNSSDKPYDN</sequence>
<comment type="caution">
    <text evidence="2">The sequence shown here is derived from an EMBL/GenBank/DDBJ whole genome shotgun (WGS) entry which is preliminary data.</text>
</comment>
<proteinExistence type="predicted"/>
<reference evidence="2 3" key="1">
    <citation type="journal article" date="2017" name="Environ. Microbiol.">
        <title>Decay of the glycolytic pathway and adaptation to intranuclear parasitism within Enterocytozoonidae microsporidia.</title>
        <authorList>
            <person name="Wiredu Boakye D."/>
            <person name="Jaroenlak P."/>
            <person name="Prachumwat A."/>
            <person name="Williams T.A."/>
            <person name="Bateman K.S."/>
            <person name="Itsathitphaisarn O."/>
            <person name="Sritunyalucksana K."/>
            <person name="Paszkiewicz K.H."/>
            <person name="Moore K.A."/>
            <person name="Stentiford G.D."/>
            <person name="Williams B.A."/>
        </authorList>
    </citation>
    <scope>NUCLEOTIDE SEQUENCE [LARGE SCALE GENOMIC DNA]</scope>
    <source>
        <strain evidence="2 3">GB1</strain>
    </source>
</reference>
<name>A0A1X0Q8G9_9MICR</name>
<gene>
    <name evidence="2" type="ORF">HERIO_1948</name>
</gene>
<evidence type="ECO:0000313" key="3">
    <source>
        <dbReference type="Proteomes" id="UP000192356"/>
    </source>
</evidence>
<dbReference type="VEuPathDB" id="MicrosporidiaDB:A0H76_2221"/>
<dbReference type="VEuPathDB" id="MicrosporidiaDB:HERIO_1948"/>
<dbReference type="AlphaFoldDB" id="A0A1X0Q8G9"/>
<dbReference type="Proteomes" id="UP000192356">
    <property type="component" value="Unassembled WGS sequence"/>
</dbReference>
<evidence type="ECO:0000313" key="2">
    <source>
        <dbReference type="EMBL" id="ORD96081.1"/>
    </source>
</evidence>
<accession>A0A1X0Q8G9</accession>
<keyword evidence="3" id="KW-1185">Reference proteome</keyword>
<evidence type="ECO:0000256" key="1">
    <source>
        <dbReference type="SAM" id="MobiDB-lite"/>
    </source>
</evidence>
<dbReference type="EMBL" id="LVKB01000129">
    <property type="protein sequence ID" value="ORD96081.1"/>
    <property type="molecule type" value="Genomic_DNA"/>
</dbReference>